<organism evidence="2 3">
    <name type="scientific">Segatella copri</name>
    <dbReference type="NCBI Taxonomy" id="165179"/>
    <lineage>
        <taxon>Bacteria</taxon>
        <taxon>Pseudomonadati</taxon>
        <taxon>Bacteroidota</taxon>
        <taxon>Bacteroidia</taxon>
        <taxon>Bacteroidales</taxon>
        <taxon>Prevotellaceae</taxon>
        <taxon>Segatella</taxon>
    </lineage>
</organism>
<accession>A0AA91YVT4</accession>
<evidence type="ECO:0000313" key="3">
    <source>
        <dbReference type="Proteomes" id="UP000215155"/>
    </source>
</evidence>
<dbReference type="Proteomes" id="UP000215155">
    <property type="component" value="Unassembled WGS sequence"/>
</dbReference>
<feature type="domain" description="Bro-N" evidence="1">
    <location>
        <begin position="2"/>
        <end position="38"/>
    </location>
</feature>
<evidence type="ECO:0000259" key="1">
    <source>
        <dbReference type="Pfam" id="PF02498"/>
    </source>
</evidence>
<dbReference type="InterPro" id="IPR003497">
    <property type="entry name" value="BRO_N_domain"/>
</dbReference>
<evidence type="ECO:0000313" key="2">
    <source>
        <dbReference type="EMBL" id="OXL42703.1"/>
    </source>
</evidence>
<protein>
    <recommendedName>
        <fullName evidence="1">Bro-N domain-containing protein</fullName>
    </recommendedName>
</protein>
<sequence length="57" mass="6652">MVRTAANEKGEPWFCAKNLCDVLEYRKMNLLVNQYVNHLDALKRCIKDMVCMNCWAG</sequence>
<comment type="caution">
    <text evidence="2">The sequence shown here is derived from an EMBL/GenBank/DDBJ whole genome shotgun (WGS) entry which is preliminary data.</text>
</comment>
<gene>
    <name evidence="2" type="ORF">CFT61_15130</name>
</gene>
<dbReference type="AlphaFoldDB" id="A0AA91YVT4"/>
<proteinExistence type="predicted"/>
<dbReference type="EMBL" id="NMPZ01000035">
    <property type="protein sequence ID" value="OXL42703.1"/>
    <property type="molecule type" value="Genomic_DNA"/>
</dbReference>
<name>A0AA91YVT4_9BACT</name>
<reference evidence="2 3" key="1">
    <citation type="submission" date="2017-07" db="EMBL/GenBank/DDBJ databases">
        <title>Draft genome sequence of Prevotella copri isolated from the gut of healthy adult Indian.</title>
        <authorList>
            <person name="Das B."/>
            <person name="Bag S."/>
            <person name="Ghosh T.S."/>
        </authorList>
    </citation>
    <scope>NUCLEOTIDE SEQUENCE [LARGE SCALE GENOMIC DNA]</scope>
    <source>
        <strain evidence="2 3">Indica</strain>
    </source>
</reference>
<dbReference type="RefSeq" id="WP_089545225.1">
    <property type="nucleotide sequence ID" value="NZ_DAWCZU010000015.1"/>
</dbReference>
<dbReference type="Pfam" id="PF02498">
    <property type="entry name" value="Bro-N"/>
    <property type="match status" value="1"/>
</dbReference>